<feature type="transmembrane region" description="Helical" evidence="3">
    <location>
        <begin position="506"/>
        <end position="526"/>
    </location>
</feature>
<protein>
    <submittedName>
        <fullName evidence="4">Capsule polysaccharide export protein-like protein</fullName>
    </submittedName>
</protein>
<evidence type="ECO:0000256" key="3">
    <source>
        <dbReference type="SAM" id="Phobius"/>
    </source>
</evidence>
<keyword evidence="5" id="KW-1185">Reference proteome</keyword>
<feature type="compositionally biased region" description="Basic residues" evidence="2">
    <location>
        <begin position="1"/>
        <end position="11"/>
    </location>
</feature>
<reference evidence="4 5" key="1">
    <citation type="submission" date="2017-02" db="EMBL/GenBank/DDBJ databases">
        <title>Ketogulonicigenium robustum SPU B003 Genome sequencing and assembly.</title>
        <authorList>
            <person name="Li Y."/>
            <person name="Liu L."/>
            <person name="Wang C."/>
            <person name="Zhang M."/>
            <person name="Zhang T."/>
            <person name="Zhang Y."/>
        </authorList>
    </citation>
    <scope>NUCLEOTIDE SEQUENCE [LARGE SCALE GENOMIC DNA]</scope>
    <source>
        <strain evidence="4 5">SPU_B003</strain>
    </source>
</reference>
<accession>A0A1W6NWH4</accession>
<keyword evidence="3" id="KW-0472">Membrane</keyword>
<dbReference type="OrthoDB" id="7810642at2"/>
<dbReference type="STRING" id="92947.BVG79_00123"/>
<name>A0A1W6NWH4_9RHOB</name>
<gene>
    <name evidence="4" type="primary">kpsE</name>
    <name evidence="4" type="ORF">BVG79_00123</name>
</gene>
<dbReference type="Proteomes" id="UP000242447">
    <property type="component" value="Chromosome"/>
</dbReference>
<keyword evidence="1" id="KW-0175">Coiled coil</keyword>
<organism evidence="4 5">
    <name type="scientific">Ketogulonicigenium robustum</name>
    <dbReference type="NCBI Taxonomy" id="92947"/>
    <lineage>
        <taxon>Bacteria</taxon>
        <taxon>Pseudomonadati</taxon>
        <taxon>Pseudomonadota</taxon>
        <taxon>Alphaproteobacteria</taxon>
        <taxon>Rhodobacterales</taxon>
        <taxon>Roseobacteraceae</taxon>
        <taxon>Ketogulonicigenium</taxon>
    </lineage>
</organism>
<dbReference type="RefSeq" id="WP_085785198.1">
    <property type="nucleotide sequence ID" value="NZ_CP019937.1"/>
</dbReference>
<keyword evidence="3" id="KW-0812">Transmembrane</keyword>
<dbReference type="EMBL" id="CP019937">
    <property type="protein sequence ID" value="ARO13483.1"/>
    <property type="molecule type" value="Genomic_DNA"/>
</dbReference>
<dbReference type="PANTHER" id="PTHR32309:SF13">
    <property type="entry name" value="FERRIC ENTEROBACTIN TRANSPORT PROTEIN FEPE"/>
    <property type="match status" value="1"/>
</dbReference>
<proteinExistence type="predicted"/>
<feature type="coiled-coil region" evidence="1">
    <location>
        <begin position="333"/>
        <end position="360"/>
    </location>
</feature>
<evidence type="ECO:0000256" key="2">
    <source>
        <dbReference type="SAM" id="MobiDB-lite"/>
    </source>
</evidence>
<dbReference type="PANTHER" id="PTHR32309">
    <property type="entry name" value="TYROSINE-PROTEIN KINASE"/>
    <property type="match status" value="1"/>
</dbReference>
<keyword evidence="3" id="KW-1133">Transmembrane helix</keyword>
<dbReference type="AlphaFoldDB" id="A0A1W6NWH4"/>
<dbReference type="GO" id="GO:0005886">
    <property type="term" value="C:plasma membrane"/>
    <property type="evidence" value="ECO:0007669"/>
    <property type="project" value="TreeGrafter"/>
</dbReference>
<dbReference type="GO" id="GO:0004713">
    <property type="term" value="F:protein tyrosine kinase activity"/>
    <property type="evidence" value="ECO:0007669"/>
    <property type="project" value="TreeGrafter"/>
</dbReference>
<feature type="compositionally biased region" description="Polar residues" evidence="2">
    <location>
        <begin position="18"/>
        <end position="34"/>
    </location>
</feature>
<evidence type="ECO:0000313" key="4">
    <source>
        <dbReference type="EMBL" id="ARO13483.1"/>
    </source>
</evidence>
<dbReference type="InterPro" id="IPR050445">
    <property type="entry name" value="Bact_polysacc_biosynth/exp"/>
</dbReference>
<feature type="region of interest" description="Disordered" evidence="2">
    <location>
        <begin position="1"/>
        <end position="57"/>
    </location>
</feature>
<sequence length="532" mass="58680">MTIPPKVRRFRPRPEADLNSQDPSQAQSSATADTQGDAPAAAPSQDPNVIATEGLTPRQLRTARRLAQRHGLTFTSDFDAVAQLRARGVDPFGGNSLLDIIPDDGQGQNAPSPITEGLPAKRATTEPARTVGNVRPTSAPGPMLDMAADRSQEILALQRDIARRRRRKLGLLIARLSFFVLLPTFIAGWYFYVIATPMYATESEFSIDQPVSAVNASVGSGSSLVSASVTGIIQDSVTVQSYLTSRTAMMRLDEDLGFRTHFSQDWIDPLQRLPNDAAYEDAYKIFERNVKVGFDPTEGILRMEVIAADPETSEAFAKALVGYAEEQIDRLTLRLREAQMADAEQSYQNAEQRRTDALNAWLAIQQDVQQVDPSSETMVKMNQIAALEAEKQQLQITLRSLEVAARPVESQLEQLRLRINTIEGLTGEIRASLTAPENTSSQASKNTELRIAEENYNFQVDLVRQALAQMEASRLEAARQVRYIKMGVEPVAPDKPTYPRAFENTIVALLVFAGIYLMLSITASVLREQVSS</sequence>
<dbReference type="KEGG" id="kro:BVG79_00123"/>
<evidence type="ECO:0000313" key="5">
    <source>
        <dbReference type="Proteomes" id="UP000242447"/>
    </source>
</evidence>
<evidence type="ECO:0000256" key="1">
    <source>
        <dbReference type="SAM" id="Coils"/>
    </source>
</evidence>
<feature type="transmembrane region" description="Helical" evidence="3">
    <location>
        <begin position="169"/>
        <end position="192"/>
    </location>
</feature>